<keyword evidence="1" id="KW-0472">Membrane</keyword>
<evidence type="ECO:0000313" key="3">
    <source>
        <dbReference type="Proteomes" id="UP001215712"/>
    </source>
</evidence>
<keyword evidence="3" id="KW-1185">Reference proteome</keyword>
<organism evidence="2 3">
    <name type="scientific">Penicillium malachiteum</name>
    <dbReference type="NCBI Taxonomy" id="1324776"/>
    <lineage>
        <taxon>Eukaryota</taxon>
        <taxon>Fungi</taxon>
        <taxon>Dikarya</taxon>
        <taxon>Ascomycota</taxon>
        <taxon>Pezizomycotina</taxon>
        <taxon>Eurotiomycetes</taxon>
        <taxon>Eurotiomycetidae</taxon>
        <taxon>Eurotiales</taxon>
        <taxon>Aspergillaceae</taxon>
        <taxon>Penicillium</taxon>
    </lineage>
</organism>
<accession>A0AAD6HC00</accession>
<feature type="transmembrane region" description="Helical" evidence="1">
    <location>
        <begin position="116"/>
        <end position="138"/>
    </location>
</feature>
<keyword evidence="1" id="KW-0812">Transmembrane</keyword>
<dbReference type="Proteomes" id="UP001215712">
    <property type="component" value="Unassembled WGS sequence"/>
</dbReference>
<sequence>MSSGSSTAGSNAFSSDMDESNFLKRNRMLHWVQLGLSSFILIAAIAVIPCAVVPYQHYLDTAKWATASLAIWPQNLDLRPTVAALSCGCVITFLNLIYVVTALLPSPHSRIRLVSLSSAVSAFGGFLTALICLLFIIYRPSSTYPTGFTENETLHSWTCKWEHSSGNITAPAHFERDCRTSHASFALVSLLLGLEICMGIAAVVGTWFQKNVGRRREEQAELEKLEIATKQAYQAK</sequence>
<feature type="transmembrane region" description="Helical" evidence="1">
    <location>
        <begin position="82"/>
        <end position="104"/>
    </location>
</feature>
<feature type="transmembrane region" description="Helical" evidence="1">
    <location>
        <begin position="34"/>
        <end position="55"/>
    </location>
</feature>
<name>A0AAD6HC00_9EURO</name>
<feature type="transmembrane region" description="Helical" evidence="1">
    <location>
        <begin position="185"/>
        <end position="208"/>
    </location>
</feature>
<reference evidence="2" key="1">
    <citation type="journal article" date="2023" name="IMA Fungus">
        <title>Comparative genomic study of the Penicillium genus elucidates a diverse pangenome and 15 lateral gene transfer events.</title>
        <authorList>
            <person name="Petersen C."/>
            <person name="Sorensen T."/>
            <person name="Nielsen M.R."/>
            <person name="Sondergaard T.E."/>
            <person name="Sorensen J.L."/>
            <person name="Fitzpatrick D.A."/>
            <person name="Frisvad J.C."/>
            <person name="Nielsen K.L."/>
        </authorList>
    </citation>
    <scope>NUCLEOTIDE SEQUENCE</scope>
    <source>
        <strain evidence="2">IBT 17514</strain>
    </source>
</reference>
<proteinExistence type="predicted"/>
<dbReference type="EMBL" id="JAQJAN010000020">
    <property type="protein sequence ID" value="KAJ5704230.1"/>
    <property type="molecule type" value="Genomic_DNA"/>
</dbReference>
<gene>
    <name evidence="2" type="ORF">N7493_011368</name>
</gene>
<dbReference type="AlphaFoldDB" id="A0AAD6HC00"/>
<evidence type="ECO:0000256" key="1">
    <source>
        <dbReference type="SAM" id="Phobius"/>
    </source>
</evidence>
<reference evidence="2" key="2">
    <citation type="submission" date="2023-01" db="EMBL/GenBank/DDBJ databases">
        <authorList>
            <person name="Petersen C."/>
        </authorList>
    </citation>
    <scope>NUCLEOTIDE SEQUENCE</scope>
    <source>
        <strain evidence="2">IBT 17514</strain>
    </source>
</reference>
<protein>
    <submittedName>
        <fullName evidence="2">Uncharacterized protein</fullName>
    </submittedName>
</protein>
<keyword evidence="1" id="KW-1133">Transmembrane helix</keyword>
<evidence type="ECO:0000313" key="2">
    <source>
        <dbReference type="EMBL" id="KAJ5704230.1"/>
    </source>
</evidence>
<comment type="caution">
    <text evidence="2">The sequence shown here is derived from an EMBL/GenBank/DDBJ whole genome shotgun (WGS) entry which is preliminary data.</text>
</comment>